<dbReference type="Gene3D" id="3.30.830.10">
    <property type="entry name" value="Metalloenzyme, LuxS/M16 peptidase-like"/>
    <property type="match status" value="2"/>
</dbReference>
<evidence type="ECO:0000259" key="2">
    <source>
        <dbReference type="Pfam" id="PF05193"/>
    </source>
</evidence>
<reference evidence="3" key="1">
    <citation type="journal article" date="2020" name="mSystems">
        <title>Genome- and Community-Level Interaction Insights into Carbon Utilization and Element Cycling Functions of Hydrothermarchaeota in Hydrothermal Sediment.</title>
        <authorList>
            <person name="Zhou Z."/>
            <person name="Liu Y."/>
            <person name="Xu W."/>
            <person name="Pan J."/>
            <person name="Luo Z.H."/>
            <person name="Li M."/>
        </authorList>
    </citation>
    <scope>NUCLEOTIDE SEQUENCE [LARGE SCALE GENOMIC DNA]</scope>
    <source>
        <strain evidence="3">HyVt-76</strain>
    </source>
</reference>
<dbReference type="GO" id="GO:0046872">
    <property type="term" value="F:metal ion binding"/>
    <property type="evidence" value="ECO:0007669"/>
    <property type="project" value="InterPro"/>
</dbReference>
<dbReference type="InterPro" id="IPR011249">
    <property type="entry name" value="Metalloenz_LuxS/M16"/>
</dbReference>
<dbReference type="Proteomes" id="UP000886111">
    <property type="component" value="Unassembled WGS sequence"/>
</dbReference>
<organism evidence="3">
    <name type="scientific">Caldithrix abyssi</name>
    <dbReference type="NCBI Taxonomy" id="187145"/>
    <lineage>
        <taxon>Bacteria</taxon>
        <taxon>Pseudomonadati</taxon>
        <taxon>Calditrichota</taxon>
        <taxon>Calditrichia</taxon>
        <taxon>Calditrichales</taxon>
        <taxon>Calditrichaceae</taxon>
        <taxon>Caldithrix</taxon>
    </lineage>
</organism>
<proteinExistence type="predicted"/>
<dbReference type="PANTHER" id="PTHR11851">
    <property type="entry name" value="METALLOPROTEASE"/>
    <property type="match status" value="1"/>
</dbReference>
<sequence>MKLKIDRTKIPTPSEPRPFHFPEFKTYELPNKMQTLVVHKNNLPLVNVLFRVNFSPMDDEPGKEGQANLLSHLLLEGTQKWNSTQIAEKFENLGAHYNVHLSWSGFYFELNILKEHLAEGLELSSEIIYESILPEKEFNRLKQEVLIDRLQIKDMPGRLANERLLRHLFQNHRYGQPIEGLTSTIEKIELAQLHQLYKNVLLKRQPTLIFTGNITETEAVQLRDRYFVKQEESYLQPQMQIHFKEPEKRHIILVHKPNAAQVELRIGQFTPPRQHPDFFKLKLLNEVFGGYFLSRLNLNLREKHGYTYGIHSQLAFRPQLGLLLISASIQSEFIAPALDEIFKETEKLKAEGVREDELRSAAGYLIGVFPTAFETIDQISDAIANLVTYNLSADYYRTFREKLAQVTVEQVNEAAQKYLHLEQMQVVLVGDRTVVEKPLKEKYELQIVDVKGNPLP</sequence>
<dbReference type="InterPro" id="IPR011765">
    <property type="entry name" value="Pept_M16_N"/>
</dbReference>
<dbReference type="InterPro" id="IPR007863">
    <property type="entry name" value="Peptidase_M16_C"/>
</dbReference>
<dbReference type="SUPFAM" id="SSF63411">
    <property type="entry name" value="LuxS/MPP-like metallohydrolase"/>
    <property type="match status" value="2"/>
</dbReference>
<evidence type="ECO:0000259" key="1">
    <source>
        <dbReference type="Pfam" id="PF00675"/>
    </source>
</evidence>
<dbReference type="AlphaFoldDB" id="A0A7V5H4Y2"/>
<dbReference type="EMBL" id="DRTD01000687">
    <property type="protein sequence ID" value="HHE55941.1"/>
    <property type="molecule type" value="Genomic_DNA"/>
</dbReference>
<evidence type="ECO:0000313" key="3">
    <source>
        <dbReference type="EMBL" id="HHE55941.1"/>
    </source>
</evidence>
<dbReference type="InterPro" id="IPR050361">
    <property type="entry name" value="MPP/UQCRC_Complex"/>
</dbReference>
<dbReference type="Pfam" id="PF05193">
    <property type="entry name" value="Peptidase_M16_C"/>
    <property type="match status" value="1"/>
</dbReference>
<dbReference type="Pfam" id="PF00675">
    <property type="entry name" value="Peptidase_M16"/>
    <property type="match status" value="1"/>
</dbReference>
<dbReference type="PANTHER" id="PTHR11851:SF224">
    <property type="entry name" value="PROCESSING PROTEASE"/>
    <property type="match status" value="1"/>
</dbReference>
<feature type="domain" description="Peptidase M16 N-terminal" evidence="1">
    <location>
        <begin position="52"/>
        <end position="179"/>
    </location>
</feature>
<protein>
    <submittedName>
        <fullName evidence="3">Insulinase family protein</fullName>
    </submittedName>
</protein>
<gene>
    <name evidence="3" type="ORF">ENL21_09175</name>
</gene>
<comment type="caution">
    <text evidence="3">The sequence shown here is derived from an EMBL/GenBank/DDBJ whole genome shotgun (WGS) entry which is preliminary data.</text>
</comment>
<accession>A0A7V5H4Y2</accession>
<name>A0A7V5H4Y2_CALAY</name>
<feature type="domain" description="Peptidase M16 C-terminal" evidence="2">
    <location>
        <begin position="187"/>
        <end position="361"/>
    </location>
</feature>